<evidence type="ECO:0000256" key="5">
    <source>
        <dbReference type="ARBA" id="ARBA00023015"/>
    </source>
</evidence>
<keyword evidence="5" id="KW-0805">Transcription regulation</keyword>
<dbReference type="GO" id="GO:0009791">
    <property type="term" value="P:post-embryonic development"/>
    <property type="evidence" value="ECO:0007669"/>
    <property type="project" value="UniProtKB-ARBA"/>
</dbReference>
<dbReference type="AlphaFoldDB" id="A0A9D4Q477"/>
<proteinExistence type="predicted"/>
<keyword evidence="2" id="KW-0479">Metal-binding</keyword>
<dbReference type="InterPro" id="IPR052035">
    <property type="entry name" value="ZnF_BED_domain_contain"/>
</dbReference>
<keyword evidence="6" id="KW-0804">Transcription</keyword>
<dbReference type="PROSITE" id="PS50808">
    <property type="entry name" value="ZF_BED"/>
    <property type="match status" value="1"/>
</dbReference>
<evidence type="ECO:0000256" key="7">
    <source>
        <dbReference type="ARBA" id="ARBA00023242"/>
    </source>
</evidence>
<dbReference type="GO" id="GO:0003677">
    <property type="term" value="F:DNA binding"/>
    <property type="evidence" value="ECO:0007669"/>
    <property type="project" value="InterPro"/>
</dbReference>
<organism evidence="11 12">
    <name type="scientific">Rhipicephalus sanguineus</name>
    <name type="common">Brown dog tick</name>
    <name type="synonym">Ixodes sanguineus</name>
    <dbReference type="NCBI Taxonomy" id="34632"/>
    <lineage>
        <taxon>Eukaryota</taxon>
        <taxon>Metazoa</taxon>
        <taxon>Ecdysozoa</taxon>
        <taxon>Arthropoda</taxon>
        <taxon>Chelicerata</taxon>
        <taxon>Arachnida</taxon>
        <taxon>Acari</taxon>
        <taxon>Parasitiformes</taxon>
        <taxon>Ixodida</taxon>
        <taxon>Ixodoidea</taxon>
        <taxon>Ixodidae</taxon>
        <taxon>Rhipicephalinae</taxon>
        <taxon>Rhipicephalus</taxon>
        <taxon>Rhipicephalus</taxon>
    </lineage>
</organism>
<dbReference type="PANTHER" id="PTHR46481:SF10">
    <property type="entry name" value="ZINC FINGER BED DOMAIN-CONTAINING PROTEIN 39"/>
    <property type="match status" value="1"/>
</dbReference>
<sequence>MVNGEGRAARSILDGTFFEPVEDGSNASVLKAECKLCGKVISGSRTSTSDFKVHLKRVHPNGASEYEQYLKRPRKCSSGREKANERERTDQLESTGRLDSYFGLAKNRPGQKKFDELLQNLIVKSMLPLQFVEEEAFQQFVKD</sequence>
<reference evidence="11" key="2">
    <citation type="submission" date="2021-09" db="EMBL/GenBank/DDBJ databases">
        <authorList>
            <person name="Jia N."/>
            <person name="Wang J."/>
            <person name="Shi W."/>
            <person name="Du L."/>
            <person name="Sun Y."/>
            <person name="Zhan W."/>
            <person name="Jiang J."/>
            <person name="Wang Q."/>
            <person name="Zhang B."/>
            <person name="Ji P."/>
            <person name="Sakyi L.B."/>
            <person name="Cui X."/>
            <person name="Yuan T."/>
            <person name="Jiang B."/>
            <person name="Yang W."/>
            <person name="Lam T.T.-Y."/>
            <person name="Chang Q."/>
            <person name="Ding S."/>
            <person name="Wang X."/>
            <person name="Zhu J."/>
            <person name="Ruan X."/>
            <person name="Zhao L."/>
            <person name="Wei J."/>
            <person name="Que T."/>
            <person name="Du C."/>
            <person name="Cheng J."/>
            <person name="Dai P."/>
            <person name="Han X."/>
            <person name="Huang E."/>
            <person name="Gao Y."/>
            <person name="Liu J."/>
            <person name="Shao H."/>
            <person name="Ye R."/>
            <person name="Li L."/>
            <person name="Wei W."/>
            <person name="Wang X."/>
            <person name="Wang C."/>
            <person name="Huo Q."/>
            <person name="Li W."/>
            <person name="Guo W."/>
            <person name="Chen H."/>
            <person name="Chen S."/>
            <person name="Zhou L."/>
            <person name="Zhou L."/>
            <person name="Ni X."/>
            <person name="Tian J."/>
            <person name="Zhou Y."/>
            <person name="Sheng Y."/>
            <person name="Liu T."/>
            <person name="Pan Y."/>
            <person name="Xia L."/>
            <person name="Li J."/>
            <person name="Zhao F."/>
            <person name="Cao W."/>
        </authorList>
    </citation>
    <scope>NUCLEOTIDE SEQUENCE</scope>
    <source>
        <strain evidence="11">Rsan-2018</strain>
        <tissue evidence="11">Larvae</tissue>
    </source>
</reference>
<feature type="domain" description="BED-type" evidence="10">
    <location>
        <begin position="17"/>
        <end position="66"/>
    </location>
</feature>
<feature type="compositionally biased region" description="Basic and acidic residues" evidence="9">
    <location>
        <begin position="78"/>
        <end position="91"/>
    </location>
</feature>
<protein>
    <recommendedName>
        <fullName evidence="10">BED-type domain-containing protein</fullName>
    </recommendedName>
</protein>
<evidence type="ECO:0000259" key="10">
    <source>
        <dbReference type="PROSITE" id="PS50808"/>
    </source>
</evidence>
<dbReference type="PANTHER" id="PTHR46481">
    <property type="entry name" value="ZINC FINGER BED DOMAIN-CONTAINING PROTEIN 4"/>
    <property type="match status" value="1"/>
</dbReference>
<evidence type="ECO:0000313" key="12">
    <source>
        <dbReference type="Proteomes" id="UP000821837"/>
    </source>
</evidence>
<reference evidence="11" key="1">
    <citation type="journal article" date="2020" name="Cell">
        <title>Large-Scale Comparative Analyses of Tick Genomes Elucidate Their Genetic Diversity and Vector Capacities.</title>
        <authorList>
            <consortium name="Tick Genome and Microbiome Consortium (TIGMIC)"/>
            <person name="Jia N."/>
            <person name="Wang J."/>
            <person name="Shi W."/>
            <person name="Du L."/>
            <person name="Sun Y."/>
            <person name="Zhan W."/>
            <person name="Jiang J.F."/>
            <person name="Wang Q."/>
            <person name="Zhang B."/>
            <person name="Ji P."/>
            <person name="Bell-Sakyi L."/>
            <person name="Cui X.M."/>
            <person name="Yuan T.T."/>
            <person name="Jiang B.G."/>
            <person name="Yang W.F."/>
            <person name="Lam T.T."/>
            <person name="Chang Q.C."/>
            <person name="Ding S.J."/>
            <person name="Wang X.J."/>
            <person name="Zhu J.G."/>
            <person name="Ruan X.D."/>
            <person name="Zhao L."/>
            <person name="Wei J.T."/>
            <person name="Ye R.Z."/>
            <person name="Que T.C."/>
            <person name="Du C.H."/>
            <person name="Zhou Y.H."/>
            <person name="Cheng J.X."/>
            <person name="Dai P.F."/>
            <person name="Guo W.B."/>
            <person name="Han X.H."/>
            <person name="Huang E.J."/>
            <person name="Li L.F."/>
            <person name="Wei W."/>
            <person name="Gao Y.C."/>
            <person name="Liu J.Z."/>
            <person name="Shao H.Z."/>
            <person name="Wang X."/>
            <person name="Wang C.C."/>
            <person name="Yang T.C."/>
            <person name="Huo Q.B."/>
            <person name="Li W."/>
            <person name="Chen H.Y."/>
            <person name="Chen S.E."/>
            <person name="Zhou L.G."/>
            <person name="Ni X.B."/>
            <person name="Tian J.H."/>
            <person name="Sheng Y."/>
            <person name="Liu T."/>
            <person name="Pan Y.S."/>
            <person name="Xia L.Y."/>
            <person name="Li J."/>
            <person name="Zhao F."/>
            <person name="Cao W.C."/>
        </authorList>
    </citation>
    <scope>NUCLEOTIDE SEQUENCE</scope>
    <source>
        <strain evidence="11">Rsan-2018</strain>
    </source>
</reference>
<evidence type="ECO:0000256" key="9">
    <source>
        <dbReference type="SAM" id="MobiDB-lite"/>
    </source>
</evidence>
<comment type="subcellular location">
    <subcellularLocation>
        <location evidence="1">Nucleus</location>
    </subcellularLocation>
</comment>
<comment type="caution">
    <text evidence="11">The sequence shown here is derived from an EMBL/GenBank/DDBJ whole genome shotgun (WGS) entry which is preliminary data.</text>
</comment>
<evidence type="ECO:0000256" key="2">
    <source>
        <dbReference type="ARBA" id="ARBA00022723"/>
    </source>
</evidence>
<dbReference type="Proteomes" id="UP000821837">
    <property type="component" value="Unassembled WGS sequence"/>
</dbReference>
<evidence type="ECO:0000256" key="8">
    <source>
        <dbReference type="PROSITE-ProRule" id="PRU00027"/>
    </source>
</evidence>
<dbReference type="Pfam" id="PF02892">
    <property type="entry name" value="zf-BED"/>
    <property type="match status" value="1"/>
</dbReference>
<evidence type="ECO:0000256" key="6">
    <source>
        <dbReference type="ARBA" id="ARBA00023163"/>
    </source>
</evidence>
<keyword evidence="7" id="KW-0539">Nucleus</keyword>
<dbReference type="SUPFAM" id="SSF57667">
    <property type="entry name" value="beta-beta-alpha zinc fingers"/>
    <property type="match status" value="1"/>
</dbReference>
<gene>
    <name evidence="11" type="ORF">HPB52_002233</name>
</gene>
<name>A0A9D4Q477_RHISA</name>
<dbReference type="EMBL" id="JABSTV010001248">
    <property type="protein sequence ID" value="KAH7967761.1"/>
    <property type="molecule type" value="Genomic_DNA"/>
</dbReference>
<keyword evidence="4" id="KW-0862">Zinc</keyword>
<dbReference type="GO" id="GO:0005634">
    <property type="term" value="C:nucleus"/>
    <property type="evidence" value="ECO:0007669"/>
    <property type="project" value="UniProtKB-SubCell"/>
</dbReference>
<dbReference type="InterPro" id="IPR036236">
    <property type="entry name" value="Znf_C2H2_sf"/>
</dbReference>
<keyword evidence="3 8" id="KW-0863">Zinc-finger</keyword>
<keyword evidence="12" id="KW-1185">Reference proteome</keyword>
<dbReference type="GO" id="GO:0008270">
    <property type="term" value="F:zinc ion binding"/>
    <property type="evidence" value="ECO:0007669"/>
    <property type="project" value="UniProtKB-KW"/>
</dbReference>
<dbReference type="InterPro" id="IPR003656">
    <property type="entry name" value="Znf_BED"/>
</dbReference>
<evidence type="ECO:0000313" key="11">
    <source>
        <dbReference type="EMBL" id="KAH7967761.1"/>
    </source>
</evidence>
<accession>A0A9D4Q477</accession>
<evidence type="ECO:0000256" key="3">
    <source>
        <dbReference type="ARBA" id="ARBA00022771"/>
    </source>
</evidence>
<evidence type="ECO:0000256" key="4">
    <source>
        <dbReference type="ARBA" id="ARBA00022833"/>
    </source>
</evidence>
<evidence type="ECO:0000256" key="1">
    <source>
        <dbReference type="ARBA" id="ARBA00004123"/>
    </source>
</evidence>
<feature type="region of interest" description="Disordered" evidence="9">
    <location>
        <begin position="67"/>
        <end position="94"/>
    </location>
</feature>